<dbReference type="SMART" id="SM00066">
    <property type="entry name" value="GAL4"/>
    <property type="match status" value="1"/>
</dbReference>
<organism evidence="11 12">
    <name type="scientific">Cyphellophora europaea (strain CBS 101466)</name>
    <name type="common">Phialophora europaea</name>
    <dbReference type="NCBI Taxonomy" id="1220924"/>
    <lineage>
        <taxon>Eukaryota</taxon>
        <taxon>Fungi</taxon>
        <taxon>Dikarya</taxon>
        <taxon>Ascomycota</taxon>
        <taxon>Pezizomycotina</taxon>
        <taxon>Eurotiomycetes</taxon>
        <taxon>Chaetothyriomycetidae</taxon>
        <taxon>Chaetothyriales</taxon>
        <taxon>Cyphellophoraceae</taxon>
        <taxon>Cyphellophora</taxon>
    </lineage>
</organism>
<evidence type="ECO:0000256" key="2">
    <source>
        <dbReference type="ARBA" id="ARBA00022723"/>
    </source>
</evidence>
<name>W2RZS8_CYPE1</name>
<evidence type="ECO:0000256" key="9">
    <source>
        <dbReference type="SAM" id="Phobius"/>
    </source>
</evidence>
<evidence type="ECO:0000256" key="8">
    <source>
        <dbReference type="SAM" id="MobiDB-lite"/>
    </source>
</evidence>
<dbReference type="InterPro" id="IPR001138">
    <property type="entry name" value="Zn2Cys6_DnaBD"/>
</dbReference>
<evidence type="ECO:0000256" key="6">
    <source>
        <dbReference type="ARBA" id="ARBA00023163"/>
    </source>
</evidence>
<reference evidence="11 12" key="1">
    <citation type="submission" date="2013-03" db="EMBL/GenBank/DDBJ databases">
        <title>The Genome Sequence of Phialophora europaea CBS 101466.</title>
        <authorList>
            <consortium name="The Broad Institute Genomics Platform"/>
            <person name="Cuomo C."/>
            <person name="de Hoog S."/>
            <person name="Gorbushina A."/>
            <person name="Walker B."/>
            <person name="Young S.K."/>
            <person name="Zeng Q."/>
            <person name="Gargeya S."/>
            <person name="Fitzgerald M."/>
            <person name="Haas B."/>
            <person name="Abouelleil A."/>
            <person name="Allen A.W."/>
            <person name="Alvarado L."/>
            <person name="Arachchi H.M."/>
            <person name="Berlin A.M."/>
            <person name="Chapman S.B."/>
            <person name="Gainer-Dewar J."/>
            <person name="Goldberg J."/>
            <person name="Griggs A."/>
            <person name="Gujja S."/>
            <person name="Hansen M."/>
            <person name="Howarth C."/>
            <person name="Imamovic A."/>
            <person name="Ireland A."/>
            <person name="Larimer J."/>
            <person name="McCowan C."/>
            <person name="Murphy C."/>
            <person name="Pearson M."/>
            <person name="Poon T.W."/>
            <person name="Priest M."/>
            <person name="Roberts A."/>
            <person name="Saif S."/>
            <person name="Shea T."/>
            <person name="Sisk P."/>
            <person name="Sykes S."/>
            <person name="Wortman J."/>
            <person name="Nusbaum C."/>
            <person name="Birren B."/>
        </authorList>
    </citation>
    <scope>NUCLEOTIDE SEQUENCE [LARGE SCALE GENOMIC DNA]</scope>
    <source>
        <strain evidence="11 12">CBS 101466</strain>
    </source>
</reference>
<evidence type="ECO:0000313" key="12">
    <source>
        <dbReference type="Proteomes" id="UP000030752"/>
    </source>
</evidence>
<comment type="subcellular location">
    <subcellularLocation>
        <location evidence="1">Nucleus</location>
    </subcellularLocation>
</comment>
<dbReference type="InParanoid" id="W2RZS8"/>
<dbReference type="Gene3D" id="4.10.240.10">
    <property type="entry name" value="Zn(2)-C6 fungal-type DNA-binding domain"/>
    <property type="match status" value="1"/>
</dbReference>
<dbReference type="Proteomes" id="UP000030752">
    <property type="component" value="Unassembled WGS sequence"/>
</dbReference>
<feature type="region of interest" description="Disordered" evidence="8">
    <location>
        <begin position="89"/>
        <end position="136"/>
    </location>
</feature>
<protein>
    <recommendedName>
        <fullName evidence="10">Zn(2)-C6 fungal-type domain-containing protein</fullName>
    </recommendedName>
</protein>
<feature type="compositionally biased region" description="Polar residues" evidence="8">
    <location>
        <begin position="112"/>
        <end position="128"/>
    </location>
</feature>
<dbReference type="CDD" id="cd14653">
    <property type="entry name" value="ZIP_Gal4p-like"/>
    <property type="match status" value="1"/>
</dbReference>
<keyword evidence="9" id="KW-0812">Transmembrane</keyword>
<evidence type="ECO:0000256" key="5">
    <source>
        <dbReference type="ARBA" id="ARBA00023125"/>
    </source>
</evidence>
<dbReference type="GO" id="GO:0000981">
    <property type="term" value="F:DNA-binding transcription factor activity, RNA polymerase II-specific"/>
    <property type="evidence" value="ECO:0007669"/>
    <property type="project" value="InterPro"/>
</dbReference>
<dbReference type="eggNOG" id="ENOG502RXB3">
    <property type="taxonomic scope" value="Eukaryota"/>
</dbReference>
<feature type="domain" description="Zn(2)-C6 fungal-type" evidence="10">
    <location>
        <begin position="15"/>
        <end position="45"/>
    </location>
</feature>
<dbReference type="GO" id="GO:0005634">
    <property type="term" value="C:nucleus"/>
    <property type="evidence" value="ECO:0007669"/>
    <property type="project" value="UniProtKB-SubCell"/>
</dbReference>
<dbReference type="Pfam" id="PF00172">
    <property type="entry name" value="Zn_clus"/>
    <property type="match status" value="1"/>
</dbReference>
<keyword evidence="12" id="KW-1185">Reference proteome</keyword>
<dbReference type="GO" id="GO:0006351">
    <property type="term" value="P:DNA-templated transcription"/>
    <property type="evidence" value="ECO:0007669"/>
    <property type="project" value="InterPro"/>
</dbReference>
<evidence type="ECO:0000256" key="3">
    <source>
        <dbReference type="ARBA" id="ARBA00022833"/>
    </source>
</evidence>
<feature type="transmembrane region" description="Helical" evidence="9">
    <location>
        <begin position="547"/>
        <end position="565"/>
    </location>
</feature>
<dbReference type="InterPro" id="IPR052202">
    <property type="entry name" value="Yeast_MetPath_Reg"/>
</dbReference>
<keyword evidence="9" id="KW-1133">Transmembrane helix</keyword>
<dbReference type="SMART" id="SM00906">
    <property type="entry name" value="Fungal_trans"/>
    <property type="match status" value="1"/>
</dbReference>
<dbReference type="GO" id="GO:0043565">
    <property type="term" value="F:sequence-specific DNA binding"/>
    <property type="evidence" value="ECO:0007669"/>
    <property type="project" value="TreeGrafter"/>
</dbReference>
<dbReference type="InterPro" id="IPR036864">
    <property type="entry name" value="Zn2-C6_fun-type_DNA-bd_sf"/>
</dbReference>
<dbReference type="PROSITE" id="PS00463">
    <property type="entry name" value="ZN2_CY6_FUNGAL_1"/>
    <property type="match status" value="1"/>
</dbReference>
<accession>W2RZS8</accession>
<dbReference type="RefSeq" id="XP_008715807.1">
    <property type="nucleotide sequence ID" value="XM_008717585.1"/>
</dbReference>
<dbReference type="PANTHER" id="PTHR47782">
    <property type="entry name" value="ZN(II)2CYS6 TRANSCRIPTION FACTOR (EUROFUNG)-RELATED"/>
    <property type="match status" value="1"/>
</dbReference>
<dbReference type="OrthoDB" id="189997at2759"/>
<dbReference type="PROSITE" id="PS50048">
    <property type="entry name" value="ZN2_CY6_FUNGAL_2"/>
    <property type="match status" value="1"/>
</dbReference>
<dbReference type="HOGENOM" id="CLU_012331_1_0_1"/>
<keyword evidence="5" id="KW-0238">DNA-binding</keyword>
<evidence type="ECO:0000256" key="7">
    <source>
        <dbReference type="ARBA" id="ARBA00023242"/>
    </source>
</evidence>
<evidence type="ECO:0000256" key="4">
    <source>
        <dbReference type="ARBA" id="ARBA00023015"/>
    </source>
</evidence>
<keyword evidence="9" id="KW-0472">Membrane</keyword>
<feature type="compositionally biased region" description="Polar residues" evidence="8">
    <location>
        <begin position="92"/>
        <end position="103"/>
    </location>
</feature>
<keyword evidence="2" id="KW-0479">Metal-binding</keyword>
<evidence type="ECO:0000313" key="11">
    <source>
        <dbReference type="EMBL" id="ETN41298.1"/>
    </source>
</evidence>
<dbReference type="EMBL" id="KB822719">
    <property type="protein sequence ID" value="ETN41298.1"/>
    <property type="molecule type" value="Genomic_DNA"/>
</dbReference>
<sequence>MDSSLERPSKRARIACNPCKQKKQKCDGDRPACGNCTKTGRECTVEDPSTRRNLPPNYVELLEARIAQLEGLLRETHPQIGVDHMVVESSRPETANTPQSSSLADAEPVSVNGRSSSSQQVPNPSDGSRPSAFTHASEPSIESLCMAAAVSQPQYYGASSGLNFVRIVGSIMRSVRYQGPGISVSGIRDNVFKNLPKPLPAPLPARVFGDLLSDAYFTHVHRQYPFLHRPTFEEWENNVHFANDNGLTSDPVENFFVYLVYAVGALIVPALCPSSAESLYAAADLCLDQALTADGVQPIQAILCCAMYSMRSSSGVSVWTLSGIALRQCTELGLNKKLVWADECLDLLQQEMRKRVFWVSYNLDRISAVSLGRPVGIADDDIDVEFPSDINDEHVTADQLLAEPRTHHRDPSTTMSAAVHHLRLRRIWGDITTNFYASKLEQTPRTPDYQIADDIHTQLMKWYAECPQPFARTPEQGLPFGTPEWFTLAYDHTVLLLNRHKLVTHIRHGFDSTLDMSTTYADCAHSAARICHTYQDVYLNTKVSSTWGALHILFLAGLTFLYCLWTDGACRRAYRRDAVNSACTACTVALVIITERWSPAQPYRDTFQALVNATQSMLAEQEERGHPDPNLPVLKQAHLGIPEHLSSINAIGMDPSTELLLREMVQR</sequence>
<dbReference type="VEuPathDB" id="FungiDB:HMPREF1541_03233"/>
<dbReference type="AlphaFoldDB" id="W2RZS8"/>
<dbReference type="Pfam" id="PF04082">
    <property type="entry name" value="Fungal_trans"/>
    <property type="match status" value="1"/>
</dbReference>
<evidence type="ECO:0000256" key="1">
    <source>
        <dbReference type="ARBA" id="ARBA00004123"/>
    </source>
</evidence>
<dbReference type="CDD" id="cd00067">
    <property type="entry name" value="GAL4"/>
    <property type="match status" value="1"/>
</dbReference>
<keyword evidence="3" id="KW-0862">Zinc</keyword>
<dbReference type="SUPFAM" id="SSF57701">
    <property type="entry name" value="Zn2/Cys6 DNA-binding domain"/>
    <property type="match status" value="1"/>
</dbReference>
<dbReference type="InterPro" id="IPR007219">
    <property type="entry name" value="XnlR_reg_dom"/>
</dbReference>
<keyword evidence="6" id="KW-0804">Transcription</keyword>
<dbReference type="GO" id="GO:0045944">
    <property type="term" value="P:positive regulation of transcription by RNA polymerase II"/>
    <property type="evidence" value="ECO:0007669"/>
    <property type="project" value="TreeGrafter"/>
</dbReference>
<dbReference type="GeneID" id="19970572"/>
<keyword evidence="7" id="KW-0539">Nucleus</keyword>
<evidence type="ECO:0000259" key="10">
    <source>
        <dbReference type="PROSITE" id="PS50048"/>
    </source>
</evidence>
<gene>
    <name evidence="11" type="ORF">HMPREF1541_03233</name>
</gene>
<proteinExistence type="predicted"/>
<keyword evidence="4" id="KW-0805">Transcription regulation</keyword>
<dbReference type="PANTHER" id="PTHR47782:SF12">
    <property type="entry name" value="ZN(II)2CYS6 TRANSCRIPTION FACTOR (EUROFUNG)"/>
    <property type="match status" value="1"/>
</dbReference>
<dbReference type="CDD" id="cd12148">
    <property type="entry name" value="fungal_TF_MHR"/>
    <property type="match status" value="1"/>
</dbReference>
<dbReference type="GO" id="GO:0008270">
    <property type="term" value="F:zinc ion binding"/>
    <property type="evidence" value="ECO:0007669"/>
    <property type="project" value="InterPro"/>
</dbReference>